<organism evidence="1 2">
    <name type="scientific">Miniphocaeibacter halophilus</name>
    <dbReference type="NCBI Taxonomy" id="2931922"/>
    <lineage>
        <taxon>Bacteria</taxon>
        <taxon>Bacillati</taxon>
        <taxon>Bacillota</taxon>
        <taxon>Tissierellia</taxon>
        <taxon>Tissierellales</taxon>
        <taxon>Peptoniphilaceae</taxon>
        <taxon>Miniphocaeibacter</taxon>
    </lineage>
</organism>
<gene>
    <name evidence="1" type="ORF">JFY71_04555</name>
</gene>
<protein>
    <submittedName>
        <fullName evidence="1">LysR family transcriptional regulator</fullName>
    </submittedName>
</protein>
<reference evidence="1 2" key="1">
    <citation type="journal article" date="2022" name="Int. J. Syst. Evol. Microbiol.">
        <title>Miniphocaeibacter halophilus sp. nov., an ammonium-tolerant acetate-producing bacterium isolated from a biogas system.</title>
        <authorList>
            <person name="Schnurer A."/>
            <person name="Singh A."/>
            <person name="Bi S."/>
            <person name="Qiao W."/>
            <person name="Westerholm M."/>
        </authorList>
    </citation>
    <scope>NUCLEOTIDE SEQUENCE [LARGE SCALE GENOMIC DNA]</scope>
    <source>
        <strain evidence="1 2">AMB_01</strain>
    </source>
</reference>
<sequence length="297" mass="34653">MNTDQLEYFLAIVKYKSFTKAANEMFISQSSLSKKIKALENELGLELLNRGKSIIELTHAGKEVYDFAQSFFKEYNKLNKSLDQYRAVSETYIRFASIPILSYYGTSSLLAKFSSENLDKKIYFNIIEMNQEYVMQALNNDEVDIALIRDNSNLVLSNYNFINYYEDEFLLVCNKNHELAHKNTVSYEEIVKYPFILMDKTSTLNDIIINELERRNLKLNIKNIVSRHNLILEMISKDIGISLLPKKLLETSNINNIVSIPLEKPLKNKLILLIKNNKNHTATTKRFWQFCKENIKD</sequence>
<dbReference type="EMBL" id="CP066744">
    <property type="protein sequence ID" value="QQK08809.1"/>
    <property type="molecule type" value="Genomic_DNA"/>
</dbReference>
<accession>A0AC61N0U8</accession>
<evidence type="ECO:0000313" key="2">
    <source>
        <dbReference type="Proteomes" id="UP000595814"/>
    </source>
</evidence>
<evidence type="ECO:0000313" key="1">
    <source>
        <dbReference type="EMBL" id="QQK08809.1"/>
    </source>
</evidence>
<name>A0AC61N0U8_9FIRM</name>
<proteinExistence type="predicted"/>
<keyword evidence="2" id="KW-1185">Reference proteome</keyword>
<dbReference type="Proteomes" id="UP000595814">
    <property type="component" value="Chromosome"/>
</dbReference>